<proteinExistence type="predicted"/>
<gene>
    <name evidence="1" type="ORF">DSO57_1019062</name>
</gene>
<evidence type="ECO:0000313" key="2">
    <source>
        <dbReference type="Proteomes" id="UP001165960"/>
    </source>
</evidence>
<organism evidence="1 2">
    <name type="scientific">Entomophthora muscae</name>
    <dbReference type="NCBI Taxonomy" id="34485"/>
    <lineage>
        <taxon>Eukaryota</taxon>
        <taxon>Fungi</taxon>
        <taxon>Fungi incertae sedis</taxon>
        <taxon>Zoopagomycota</taxon>
        <taxon>Entomophthoromycotina</taxon>
        <taxon>Entomophthoromycetes</taxon>
        <taxon>Entomophthorales</taxon>
        <taxon>Entomophthoraceae</taxon>
        <taxon>Entomophthora</taxon>
    </lineage>
</organism>
<keyword evidence="2" id="KW-1185">Reference proteome</keyword>
<comment type="caution">
    <text evidence="1">The sequence shown here is derived from an EMBL/GenBank/DDBJ whole genome shotgun (WGS) entry which is preliminary data.</text>
</comment>
<name>A0ACC2U2J3_9FUNG</name>
<protein>
    <submittedName>
        <fullName evidence="1">Uncharacterized protein</fullName>
    </submittedName>
</protein>
<evidence type="ECO:0000313" key="1">
    <source>
        <dbReference type="EMBL" id="KAJ9080997.1"/>
    </source>
</evidence>
<dbReference type="Proteomes" id="UP001165960">
    <property type="component" value="Unassembled WGS sequence"/>
</dbReference>
<dbReference type="EMBL" id="QTSX02001505">
    <property type="protein sequence ID" value="KAJ9080997.1"/>
    <property type="molecule type" value="Genomic_DNA"/>
</dbReference>
<sequence>MSEFPGRRDQGNDRRYGRGAERGKWGHDSFHALSYSPPRRHHKGRDEEGYGARRFQQRAVRESSILILRGIPKRFTEQQIATAVSQQTTSYEQFTLFQTAEYTETRSDSRSETKNSAVLRFATVQEARAFISSNPRGLSINKYYVSLFFGSGHDDGFWSCSECAVVNHETRSYCLQCGVQNKVSAAYDFMPDATVNTGETDIGFAPSHMILVRGLDTLTTEEELYDAVRSISEVCRIWLVKDRFSHVSCGFGFLEFPSQMVASGFITTLSSTQNGYIGLRIGGKWATPCYAHPQSLMPAPEPSEWSVWGTDGAPYQYWDINLWLSEFPLPSLPTQETPLDFTADLEAFDAFVSDPPKALVDLPGTVSAEPVSFQYSAAPTIHKPIKTDIEESESLPDNSSCGEHKPQVLLDAAEGHQYSSASKAIQSLPPLEPSSVDSKQKRSPVTLDDEDIMDYRRLICRLCQRQFRETKDLDKHKDLSQLHKKNLQDKALVQKLLQSKANRYRDRAKEMRLQQTFTSPTEEPAEKTASENIGSRLLSKMGWKEGQGLGKDGTGIREPIKGASYSKGAGIGSGVALPSDLEAGKYHDRGKQIVRAISIFS</sequence>
<reference evidence="1" key="1">
    <citation type="submission" date="2022-04" db="EMBL/GenBank/DDBJ databases">
        <title>Genome of the entomopathogenic fungus Entomophthora muscae.</title>
        <authorList>
            <person name="Elya C."/>
            <person name="Lovett B.R."/>
            <person name="Lee E."/>
            <person name="Macias A.M."/>
            <person name="Hajek A.E."/>
            <person name="De Bivort B.L."/>
            <person name="Kasson M.T."/>
            <person name="De Fine Licht H.H."/>
            <person name="Stajich J.E."/>
        </authorList>
    </citation>
    <scope>NUCLEOTIDE SEQUENCE</scope>
    <source>
        <strain evidence="1">Berkeley</strain>
    </source>
</reference>
<accession>A0ACC2U2J3</accession>